<feature type="non-terminal residue" evidence="2">
    <location>
        <position position="59"/>
    </location>
</feature>
<name>A0A383CEB7_9ZZZZ</name>
<proteinExistence type="predicted"/>
<dbReference type="EMBL" id="UINC01208120">
    <property type="protein sequence ID" value="SVE30511.1"/>
    <property type="molecule type" value="Genomic_DNA"/>
</dbReference>
<dbReference type="SUPFAM" id="SSF54292">
    <property type="entry name" value="2Fe-2S ferredoxin-like"/>
    <property type="match status" value="1"/>
</dbReference>
<gene>
    <name evidence="2" type="ORF">METZ01_LOCUS483365</name>
</gene>
<sequence length="59" mass="6497">MTENLIVRVLRVAGPDSAGVFQTFQVNCASRMSVLDVLTQIQSIQDSTLAFRYSCRAGM</sequence>
<dbReference type="InterPro" id="IPR012675">
    <property type="entry name" value="Beta-grasp_dom_sf"/>
</dbReference>
<dbReference type="AlphaFoldDB" id="A0A383CEB7"/>
<dbReference type="InterPro" id="IPR025192">
    <property type="entry name" value="Succ_DH/fum_Rdtase_N"/>
</dbReference>
<reference evidence="2" key="1">
    <citation type="submission" date="2018-05" db="EMBL/GenBank/DDBJ databases">
        <authorList>
            <person name="Lanie J.A."/>
            <person name="Ng W.-L."/>
            <person name="Kazmierczak K.M."/>
            <person name="Andrzejewski T.M."/>
            <person name="Davidsen T.M."/>
            <person name="Wayne K.J."/>
            <person name="Tettelin H."/>
            <person name="Glass J.I."/>
            <person name="Rusch D."/>
            <person name="Podicherti R."/>
            <person name="Tsui H.-C.T."/>
            <person name="Winkler M.E."/>
        </authorList>
    </citation>
    <scope>NUCLEOTIDE SEQUENCE</scope>
</reference>
<organism evidence="2">
    <name type="scientific">marine metagenome</name>
    <dbReference type="NCBI Taxonomy" id="408172"/>
    <lineage>
        <taxon>unclassified sequences</taxon>
        <taxon>metagenomes</taxon>
        <taxon>ecological metagenomes</taxon>
    </lineage>
</organism>
<feature type="domain" description="Succinate dehydogenase/fumarate reductase N-terminal" evidence="1">
    <location>
        <begin position="7"/>
        <end position="59"/>
    </location>
</feature>
<protein>
    <recommendedName>
        <fullName evidence="1">Succinate dehydogenase/fumarate reductase N-terminal domain-containing protein</fullName>
    </recommendedName>
</protein>
<dbReference type="InterPro" id="IPR036010">
    <property type="entry name" value="2Fe-2S_ferredoxin-like_sf"/>
</dbReference>
<dbReference type="GO" id="GO:0051536">
    <property type="term" value="F:iron-sulfur cluster binding"/>
    <property type="evidence" value="ECO:0007669"/>
    <property type="project" value="InterPro"/>
</dbReference>
<accession>A0A383CEB7</accession>
<evidence type="ECO:0000259" key="1">
    <source>
        <dbReference type="Pfam" id="PF13085"/>
    </source>
</evidence>
<dbReference type="Pfam" id="PF13085">
    <property type="entry name" value="Fer2_3"/>
    <property type="match status" value="1"/>
</dbReference>
<evidence type="ECO:0000313" key="2">
    <source>
        <dbReference type="EMBL" id="SVE30511.1"/>
    </source>
</evidence>
<dbReference type="Gene3D" id="3.10.20.30">
    <property type="match status" value="1"/>
</dbReference>
<dbReference type="GO" id="GO:0009055">
    <property type="term" value="F:electron transfer activity"/>
    <property type="evidence" value="ECO:0007669"/>
    <property type="project" value="InterPro"/>
</dbReference>